<protein>
    <submittedName>
        <fullName evidence="1">Uncharacterized protein</fullName>
    </submittedName>
</protein>
<evidence type="ECO:0000313" key="1">
    <source>
        <dbReference type="EMBL" id="CAH15325.1"/>
    </source>
</evidence>
<dbReference type="EMBL" id="CR628337">
    <property type="protein sequence ID" value="CAH15325.1"/>
    <property type="molecule type" value="Genomic_DNA"/>
</dbReference>
<sequence>MSDACHDAGGIRVTYKILKSDSSNELVGVLLKCIENDPGFIVFSCLLSTSFEEI</sequence>
<dbReference type="AlphaFoldDB" id="Q5WXK7"/>
<accession>Q5WXK7</accession>
<proteinExistence type="predicted"/>
<evidence type="ECO:0000313" key="2">
    <source>
        <dbReference type="Proteomes" id="UP000002517"/>
    </source>
</evidence>
<dbReference type="Proteomes" id="UP000002517">
    <property type="component" value="Chromosome"/>
</dbReference>
<dbReference type="LegioList" id="lpl1088"/>
<reference evidence="1 2" key="1">
    <citation type="journal article" date="2004" name="Nat. Genet.">
        <title>Evidence in the Legionella pneumophila genome for exploitation of host cell functions and high genome plasticity.</title>
        <authorList>
            <person name="Cazalet C."/>
            <person name="Rusniok C."/>
            <person name="Bruggemann H."/>
            <person name="Zidane N."/>
            <person name="Magnier A."/>
            <person name="Ma L."/>
            <person name="Tichit M."/>
            <person name="Jarraud S."/>
            <person name="Bouchier C."/>
            <person name="Vandenesch F."/>
            <person name="Kunst F."/>
            <person name="Etienne J."/>
            <person name="Glaser P."/>
            <person name="Buchrieser C."/>
        </authorList>
    </citation>
    <scope>NUCLEOTIDE SEQUENCE [LARGE SCALE GENOMIC DNA]</scope>
    <source>
        <strain evidence="1 2">Lens</strain>
    </source>
</reference>
<dbReference type="KEGG" id="lpf:lpl1088"/>
<gene>
    <name evidence="1" type="ordered locus">lpl1088</name>
</gene>
<dbReference type="HOGENOM" id="CLU_3044875_0_0_6"/>
<organism evidence="1 2">
    <name type="scientific">Legionella pneumophila (strain Lens)</name>
    <dbReference type="NCBI Taxonomy" id="297245"/>
    <lineage>
        <taxon>Bacteria</taxon>
        <taxon>Pseudomonadati</taxon>
        <taxon>Pseudomonadota</taxon>
        <taxon>Gammaproteobacteria</taxon>
        <taxon>Legionellales</taxon>
        <taxon>Legionellaceae</taxon>
        <taxon>Legionella</taxon>
    </lineage>
</organism>
<name>Q5WXK7_LEGPL</name>